<dbReference type="InterPro" id="IPR019644">
    <property type="entry name" value="DUF2508"/>
</dbReference>
<dbReference type="RefSeq" id="WP_022528680.1">
    <property type="nucleotide sequence ID" value="NZ_KI271583.1"/>
</dbReference>
<dbReference type="Pfam" id="PF10704">
    <property type="entry name" value="DUF2508"/>
    <property type="match status" value="1"/>
</dbReference>
<keyword evidence="2" id="KW-1185">Reference proteome</keyword>
<protein>
    <submittedName>
        <fullName evidence="1">Uncharacterized protein</fullName>
    </submittedName>
</protein>
<name>U4TWU9_9LACO</name>
<dbReference type="HOGENOM" id="CLU_2523416_0_0_9"/>
<dbReference type="eggNOG" id="ENOG5030BFY">
    <property type="taxonomic scope" value="Bacteria"/>
</dbReference>
<accession>U4TWU9</accession>
<sequence>MRKNTVRNEFDAALLAEINAIREEWLREQRIVNAAVPTAWNDESGVQILRARYELLYAEARRRQLHSHDIAPGLISHFTDTFNG</sequence>
<gene>
    <name evidence="1" type="ORF">L248_1395</name>
</gene>
<dbReference type="OrthoDB" id="2167041at2"/>
<dbReference type="AlphaFoldDB" id="U4TWU9"/>
<evidence type="ECO:0000313" key="1">
    <source>
        <dbReference type="EMBL" id="ERL66303.1"/>
    </source>
</evidence>
<dbReference type="EMBL" id="KI271583">
    <property type="protein sequence ID" value="ERL66303.1"/>
    <property type="molecule type" value="Genomic_DNA"/>
</dbReference>
<dbReference type="STRING" id="1231336.L248_1395"/>
<dbReference type="Proteomes" id="UP000030647">
    <property type="component" value="Unassembled WGS sequence"/>
</dbReference>
<evidence type="ECO:0000313" key="2">
    <source>
        <dbReference type="Proteomes" id="UP000030647"/>
    </source>
</evidence>
<reference evidence="2" key="1">
    <citation type="journal article" date="2013" name="Genome Announc.">
        <title>Whole-Genome Sequencing of Lactobacillus shenzhenensis Strain LY-73T.</title>
        <authorList>
            <person name="Lin Z."/>
            <person name="Liu Z."/>
            <person name="Yang R."/>
            <person name="Zou Y."/>
            <person name="Wan D."/>
            <person name="Chen J."/>
            <person name="Guo M."/>
            <person name="Zhao J."/>
            <person name="Fang C."/>
            <person name="Yang R."/>
            <person name="Liu F."/>
        </authorList>
    </citation>
    <scope>NUCLEOTIDE SEQUENCE [LARGE SCALE GENOMIC DNA]</scope>
    <source>
        <strain evidence="2">LY-73</strain>
    </source>
</reference>
<proteinExistence type="predicted"/>
<organism evidence="1 2">
    <name type="scientific">Schleiferilactobacillus shenzhenensis LY-73</name>
    <dbReference type="NCBI Taxonomy" id="1231336"/>
    <lineage>
        <taxon>Bacteria</taxon>
        <taxon>Bacillati</taxon>
        <taxon>Bacillota</taxon>
        <taxon>Bacilli</taxon>
        <taxon>Lactobacillales</taxon>
        <taxon>Lactobacillaceae</taxon>
        <taxon>Schleiferilactobacillus</taxon>
    </lineage>
</organism>